<organism evidence="1 2">
    <name type="scientific">Nocardiopsis suaedae</name>
    <dbReference type="NCBI Taxonomy" id="3018444"/>
    <lineage>
        <taxon>Bacteria</taxon>
        <taxon>Bacillati</taxon>
        <taxon>Actinomycetota</taxon>
        <taxon>Actinomycetes</taxon>
        <taxon>Streptosporangiales</taxon>
        <taxon>Nocardiopsidaceae</taxon>
        <taxon>Nocardiopsis</taxon>
    </lineage>
</organism>
<proteinExistence type="predicted"/>
<comment type="caution">
    <text evidence="1">The sequence shown here is derived from an EMBL/GenBank/DDBJ whole genome shotgun (WGS) entry which is preliminary data.</text>
</comment>
<name>A0ABT4TWB8_9ACTN</name>
<dbReference type="EMBL" id="JAQFWP010000128">
    <property type="protein sequence ID" value="MDA2808990.1"/>
    <property type="molecule type" value="Genomic_DNA"/>
</dbReference>
<sequence>MPDPTPSPFGQAARAAGASDVGSGTVEMVAAAVDELCCAYPTTPGPVLRDQAKGLMREVLDLLEHRNTLAEHRALLVAGGWLATLLGSVYFDCSDHPASEAARRLARQLGEQADHGEIIGWTHELSAWNALSRGRFQAVVDEAEAGRARAGTSYASVQLTIQEAKARARMGDAASHTVLQQAEAMLRRLPAVERPEHHFRIDPDKLTSHGATAYTWLGWNDTAEESAREMAERYGPGGAEYRPMRLATANINLGVLAARRGDLDQAVALGSAALEGERRSGALLSWADFLLDELTARYPSEQRVADYRERLSLEW</sequence>
<reference evidence="1" key="1">
    <citation type="submission" date="2023-01" db="EMBL/GenBank/DDBJ databases">
        <title>Draft genome sequence of Nocardiopsis sp. LSu2-4 isolated from halophytes.</title>
        <authorList>
            <person name="Duangmal K."/>
            <person name="Chantavorakit T."/>
        </authorList>
    </citation>
    <scope>NUCLEOTIDE SEQUENCE</scope>
    <source>
        <strain evidence="1">LSu2-4</strain>
    </source>
</reference>
<evidence type="ECO:0000313" key="2">
    <source>
        <dbReference type="Proteomes" id="UP001165685"/>
    </source>
</evidence>
<gene>
    <name evidence="1" type="ORF">O4U47_31080</name>
</gene>
<accession>A0ABT4TWB8</accession>
<protein>
    <submittedName>
        <fullName evidence="1">XRE family transcriptional regulator</fullName>
    </submittedName>
</protein>
<dbReference type="RefSeq" id="WP_270681573.1">
    <property type="nucleotide sequence ID" value="NZ_JAQFWP010000128.1"/>
</dbReference>
<evidence type="ECO:0000313" key="1">
    <source>
        <dbReference type="EMBL" id="MDA2808990.1"/>
    </source>
</evidence>
<dbReference type="Proteomes" id="UP001165685">
    <property type="component" value="Unassembled WGS sequence"/>
</dbReference>
<keyword evidence="2" id="KW-1185">Reference proteome</keyword>